<evidence type="ECO:0000256" key="3">
    <source>
        <dbReference type="ARBA" id="ARBA00022833"/>
    </source>
</evidence>
<evidence type="ECO:0000256" key="5">
    <source>
        <dbReference type="SAM" id="MobiDB-lite"/>
    </source>
</evidence>
<dbReference type="GO" id="GO:0008270">
    <property type="term" value="F:zinc ion binding"/>
    <property type="evidence" value="ECO:0007669"/>
    <property type="project" value="UniProtKB-KW"/>
</dbReference>
<keyword evidence="3" id="KW-0862">Zinc</keyword>
<sequence length="378" mass="42556">MSYGRSLKPPPPREGSAAAEIVKLRGRLGDSDSDEDEEWLCKVCKRKNSGKAKICRVCYAPINYKDPPPPPPAPLPEAPEGLEELLLAGQEAKASAEKAKEEEREIKEKKLKDAGFNESNIEVQHENDSLNSSPPSSNASDEENLINAVAARAKKMKKKRKLKQEEQKSKHNEMNDRERFTHTQENEEKTLETSKILRETPISPADDNAIMTTPKKVSKSPTSVNSKQVESISKSLRLSSKSLRLEELDTVTPRIEKKIQRRENNDALNASIQAATTEQKCKDLQRQLHSLRLEYDQIRASNRDIETLGAPTDESAFHEAARLKSLIEKTKRDELDALRLIVRLIGQEAATELLKSGDIDKIFRGDIAPLRRLNHVYL</sequence>
<keyword evidence="2" id="KW-0863">Zinc-finger</keyword>
<evidence type="ECO:0000256" key="1">
    <source>
        <dbReference type="ARBA" id="ARBA00022723"/>
    </source>
</evidence>
<feature type="region of interest" description="Disordered" evidence="5">
    <location>
        <begin position="63"/>
        <end position="82"/>
    </location>
</feature>
<feature type="compositionally biased region" description="Low complexity" evidence="5">
    <location>
        <begin position="129"/>
        <end position="139"/>
    </location>
</feature>
<gene>
    <name evidence="7" type="ORF">ALAG00032_LOCUS14669</name>
</gene>
<accession>A0A7S3K3Q9</accession>
<dbReference type="AlphaFoldDB" id="A0A7S3K3Q9"/>
<feature type="coiled-coil region" evidence="4">
    <location>
        <begin position="267"/>
        <end position="301"/>
    </location>
</feature>
<organism evidence="7">
    <name type="scientific">Aureoumbra lagunensis</name>
    <dbReference type="NCBI Taxonomy" id="44058"/>
    <lineage>
        <taxon>Eukaryota</taxon>
        <taxon>Sar</taxon>
        <taxon>Stramenopiles</taxon>
        <taxon>Ochrophyta</taxon>
        <taxon>Pelagophyceae</taxon>
        <taxon>Pelagomonadales</taxon>
        <taxon>Aureoumbra</taxon>
    </lineage>
</organism>
<feature type="region of interest" description="Disordered" evidence="5">
    <location>
        <begin position="87"/>
        <end position="228"/>
    </location>
</feature>
<evidence type="ECO:0000256" key="2">
    <source>
        <dbReference type="ARBA" id="ARBA00022771"/>
    </source>
</evidence>
<evidence type="ECO:0000259" key="6">
    <source>
        <dbReference type="PROSITE" id="PS01358"/>
    </source>
</evidence>
<proteinExistence type="predicted"/>
<keyword evidence="1" id="KW-0479">Metal-binding</keyword>
<dbReference type="InterPro" id="IPR001876">
    <property type="entry name" value="Znf_RanBP2"/>
</dbReference>
<dbReference type="PROSITE" id="PS01358">
    <property type="entry name" value="ZF_RANBP2_1"/>
    <property type="match status" value="1"/>
</dbReference>
<feature type="compositionally biased region" description="Basic residues" evidence="5">
    <location>
        <begin position="152"/>
        <end position="162"/>
    </location>
</feature>
<dbReference type="EMBL" id="HBIJ01022456">
    <property type="protein sequence ID" value="CAE0373867.1"/>
    <property type="molecule type" value="Transcribed_RNA"/>
</dbReference>
<feature type="compositionally biased region" description="Basic and acidic residues" evidence="5">
    <location>
        <begin position="163"/>
        <end position="198"/>
    </location>
</feature>
<feature type="compositionally biased region" description="Pro residues" evidence="5">
    <location>
        <begin position="66"/>
        <end position="77"/>
    </location>
</feature>
<feature type="domain" description="RanBP2-type" evidence="6">
    <location>
        <begin position="39"/>
        <end position="58"/>
    </location>
</feature>
<name>A0A7S3K3Q9_9STRA</name>
<evidence type="ECO:0000256" key="4">
    <source>
        <dbReference type="SAM" id="Coils"/>
    </source>
</evidence>
<feature type="compositionally biased region" description="Polar residues" evidence="5">
    <location>
        <begin position="219"/>
        <end position="228"/>
    </location>
</feature>
<protein>
    <recommendedName>
        <fullName evidence="6">RanBP2-type domain-containing protein</fullName>
    </recommendedName>
</protein>
<feature type="compositionally biased region" description="Basic and acidic residues" evidence="5">
    <location>
        <begin position="94"/>
        <end position="115"/>
    </location>
</feature>
<evidence type="ECO:0000313" key="7">
    <source>
        <dbReference type="EMBL" id="CAE0373867.1"/>
    </source>
</evidence>
<keyword evidence="4" id="KW-0175">Coiled coil</keyword>
<reference evidence="7" key="1">
    <citation type="submission" date="2021-01" db="EMBL/GenBank/DDBJ databases">
        <authorList>
            <person name="Corre E."/>
            <person name="Pelletier E."/>
            <person name="Niang G."/>
            <person name="Scheremetjew M."/>
            <person name="Finn R."/>
            <person name="Kale V."/>
            <person name="Holt S."/>
            <person name="Cochrane G."/>
            <person name="Meng A."/>
            <person name="Brown T."/>
            <person name="Cohen L."/>
        </authorList>
    </citation>
    <scope>NUCLEOTIDE SEQUENCE</scope>
    <source>
        <strain evidence="7">CCMP1510</strain>
    </source>
</reference>